<keyword evidence="1" id="KW-1133">Transmembrane helix</keyword>
<evidence type="ECO:0008006" key="4">
    <source>
        <dbReference type="Google" id="ProtNLM"/>
    </source>
</evidence>
<keyword evidence="1" id="KW-0812">Transmembrane</keyword>
<feature type="transmembrane region" description="Helical" evidence="1">
    <location>
        <begin position="15"/>
        <end position="32"/>
    </location>
</feature>
<proteinExistence type="predicted"/>
<feature type="transmembrane region" description="Helical" evidence="1">
    <location>
        <begin position="70"/>
        <end position="91"/>
    </location>
</feature>
<name>A0ABN2QBJ4_9PSEU</name>
<accession>A0ABN2QBJ4</accession>
<evidence type="ECO:0000256" key="1">
    <source>
        <dbReference type="SAM" id="Phobius"/>
    </source>
</evidence>
<dbReference type="RefSeq" id="WP_344415340.1">
    <property type="nucleotide sequence ID" value="NZ_BAAANN010000005.1"/>
</dbReference>
<organism evidence="2 3">
    <name type="scientific">Amycolatopsis minnesotensis</name>
    <dbReference type="NCBI Taxonomy" id="337894"/>
    <lineage>
        <taxon>Bacteria</taxon>
        <taxon>Bacillati</taxon>
        <taxon>Actinomycetota</taxon>
        <taxon>Actinomycetes</taxon>
        <taxon>Pseudonocardiales</taxon>
        <taxon>Pseudonocardiaceae</taxon>
        <taxon>Amycolatopsis</taxon>
    </lineage>
</organism>
<keyword evidence="1" id="KW-0472">Membrane</keyword>
<dbReference type="EMBL" id="BAAANN010000005">
    <property type="protein sequence ID" value="GAA1949063.1"/>
    <property type="molecule type" value="Genomic_DNA"/>
</dbReference>
<feature type="transmembrane region" description="Helical" evidence="1">
    <location>
        <begin position="44"/>
        <end position="61"/>
    </location>
</feature>
<comment type="caution">
    <text evidence="2">The sequence shown here is derived from an EMBL/GenBank/DDBJ whole genome shotgun (WGS) entry which is preliminary data.</text>
</comment>
<reference evidence="2 3" key="1">
    <citation type="journal article" date="2019" name="Int. J. Syst. Evol. Microbiol.">
        <title>The Global Catalogue of Microorganisms (GCM) 10K type strain sequencing project: providing services to taxonomists for standard genome sequencing and annotation.</title>
        <authorList>
            <consortium name="The Broad Institute Genomics Platform"/>
            <consortium name="The Broad Institute Genome Sequencing Center for Infectious Disease"/>
            <person name="Wu L."/>
            <person name="Ma J."/>
        </authorList>
    </citation>
    <scope>NUCLEOTIDE SEQUENCE [LARGE SCALE GENOMIC DNA]</scope>
    <source>
        <strain evidence="2 3">JCM 14545</strain>
    </source>
</reference>
<sequence>MAEVRTHRPVRPREISVALGLAIAAFSLWLIVDVEAFRPGDSAGIITLIALGFYLGGAIRARKGRKDTRIGIVVSLVVLYFFMLPYCWLGFHGWARSLDGPSVAVLDIVATSASAAGLVLCFLPSSRRYFHLVTVAREARRGR</sequence>
<feature type="transmembrane region" description="Helical" evidence="1">
    <location>
        <begin position="103"/>
        <end position="123"/>
    </location>
</feature>
<gene>
    <name evidence="2" type="ORF">GCM10009754_17010</name>
</gene>
<evidence type="ECO:0000313" key="3">
    <source>
        <dbReference type="Proteomes" id="UP001501116"/>
    </source>
</evidence>
<evidence type="ECO:0000313" key="2">
    <source>
        <dbReference type="EMBL" id="GAA1949063.1"/>
    </source>
</evidence>
<keyword evidence="3" id="KW-1185">Reference proteome</keyword>
<protein>
    <recommendedName>
        <fullName evidence="4">SPW repeat-containing protein</fullName>
    </recommendedName>
</protein>
<dbReference type="Proteomes" id="UP001501116">
    <property type="component" value="Unassembled WGS sequence"/>
</dbReference>